<name>A0AAW0FV04_9APHY</name>
<feature type="transmembrane region" description="Helical" evidence="1">
    <location>
        <begin position="155"/>
        <end position="176"/>
    </location>
</feature>
<feature type="transmembrane region" description="Helical" evidence="1">
    <location>
        <begin position="188"/>
        <end position="209"/>
    </location>
</feature>
<feature type="transmembrane region" description="Helical" evidence="1">
    <location>
        <begin position="125"/>
        <end position="143"/>
    </location>
</feature>
<feature type="transmembrane region" description="Helical" evidence="1">
    <location>
        <begin position="244"/>
        <end position="263"/>
    </location>
</feature>
<dbReference type="EMBL" id="JASBNA010000020">
    <property type="protein sequence ID" value="KAK7685418.1"/>
    <property type="molecule type" value="Genomic_DNA"/>
</dbReference>
<organism evidence="3 4">
    <name type="scientific">Cerrena zonata</name>
    <dbReference type="NCBI Taxonomy" id="2478898"/>
    <lineage>
        <taxon>Eukaryota</taxon>
        <taxon>Fungi</taxon>
        <taxon>Dikarya</taxon>
        <taxon>Basidiomycota</taxon>
        <taxon>Agaricomycotina</taxon>
        <taxon>Agaricomycetes</taxon>
        <taxon>Polyporales</taxon>
        <taxon>Cerrenaceae</taxon>
        <taxon>Cerrena</taxon>
    </lineage>
</organism>
<keyword evidence="4" id="KW-1185">Reference proteome</keyword>
<evidence type="ECO:0000313" key="3">
    <source>
        <dbReference type="EMBL" id="KAK7685418.1"/>
    </source>
</evidence>
<dbReference type="AlphaFoldDB" id="A0AAW0FV04"/>
<proteinExistence type="predicted"/>
<reference evidence="3 4" key="1">
    <citation type="submission" date="2022-09" db="EMBL/GenBank/DDBJ databases">
        <authorList>
            <person name="Palmer J.M."/>
        </authorList>
    </citation>
    <scope>NUCLEOTIDE SEQUENCE [LARGE SCALE GENOMIC DNA]</scope>
    <source>
        <strain evidence="3 4">DSM 7382</strain>
    </source>
</reference>
<keyword evidence="1" id="KW-0472">Membrane</keyword>
<feature type="transmembrane region" description="Helical" evidence="1">
    <location>
        <begin position="284"/>
        <end position="305"/>
    </location>
</feature>
<keyword evidence="1" id="KW-0812">Transmembrane</keyword>
<accession>A0AAW0FV04</accession>
<sequence>MLLSNKAKSSLSLGRAFLLKASQSPLITLGGSPMLTLIGVEISTHGCSGSRSSMSQADIETRIAAFLALVATKVSEGSLLNQFVVAASALIYYDYILTLPTEIRCIWQRKFSAATLIYFTNRYGMLLYQTLMLVHTISFVSFTEAEADMSRCNGALRMCQSLSIMLGLATSAFLGLRLYAIWNNDLRVLAFIMCIGIVGPIINIGIIALPSPLVGCGEQQAVFEPQISLAYHQLTSFDSLTKFVPIYTTIFAAVALILTWIKTASIIRAFSTAQTRPRTNVVHLLIRDGTIYFISLLVLTIARFVNQNMFTDLPTVVDGIQSILISRFLLNLRNVHTRCTADNSICTYTSAIVGNLGAPLYAPTYTYDSDEEEVMLVSSDPLLAGLEDDVEEDYFDPDDMWVFDCNAAGPRDCV</sequence>
<dbReference type="Proteomes" id="UP001385951">
    <property type="component" value="Unassembled WGS sequence"/>
</dbReference>
<evidence type="ECO:0000256" key="1">
    <source>
        <dbReference type="SAM" id="Phobius"/>
    </source>
</evidence>
<dbReference type="InterPro" id="IPR045340">
    <property type="entry name" value="DUF6533"/>
</dbReference>
<gene>
    <name evidence="3" type="ORF">QCA50_011281</name>
</gene>
<protein>
    <recommendedName>
        <fullName evidence="2">DUF6533 domain-containing protein</fullName>
    </recommendedName>
</protein>
<evidence type="ECO:0000259" key="2">
    <source>
        <dbReference type="Pfam" id="PF20151"/>
    </source>
</evidence>
<keyword evidence="1" id="KW-1133">Transmembrane helix</keyword>
<evidence type="ECO:0000313" key="4">
    <source>
        <dbReference type="Proteomes" id="UP001385951"/>
    </source>
</evidence>
<comment type="caution">
    <text evidence="3">The sequence shown here is derived from an EMBL/GenBank/DDBJ whole genome shotgun (WGS) entry which is preliminary data.</text>
</comment>
<dbReference type="Pfam" id="PF20151">
    <property type="entry name" value="DUF6533"/>
    <property type="match status" value="1"/>
</dbReference>
<feature type="domain" description="DUF6533" evidence="2">
    <location>
        <begin position="83"/>
        <end position="127"/>
    </location>
</feature>